<evidence type="ECO:0000313" key="11">
    <source>
        <dbReference type="EMBL" id="MEA5402731.1"/>
    </source>
</evidence>
<dbReference type="PROSITE" id="PS50109">
    <property type="entry name" value="HIS_KIN"/>
    <property type="match status" value="1"/>
</dbReference>
<comment type="catalytic activity">
    <reaction evidence="1">
        <text>ATP + protein L-histidine = ADP + protein N-phospho-L-histidine.</text>
        <dbReference type="EC" id="2.7.13.3"/>
    </reaction>
</comment>
<dbReference type="Pfam" id="PF02518">
    <property type="entry name" value="HATPase_c"/>
    <property type="match status" value="1"/>
</dbReference>
<keyword evidence="7" id="KW-0812">Transmembrane</keyword>
<dbReference type="Gene3D" id="3.30.565.10">
    <property type="entry name" value="Histidine kinase-like ATPase, C-terminal domain"/>
    <property type="match status" value="1"/>
</dbReference>
<evidence type="ECO:0000256" key="7">
    <source>
        <dbReference type="SAM" id="Phobius"/>
    </source>
</evidence>
<dbReference type="Gene3D" id="1.10.10.60">
    <property type="entry name" value="Homeodomain-like"/>
    <property type="match status" value="1"/>
</dbReference>
<dbReference type="Gene3D" id="3.40.50.2300">
    <property type="match status" value="1"/>
</dbReference>
<dbReference type="SMART" id="SM00387">
    <property type="entry name" value="HATPase_c"/>
    <property type="match status" value="1"/>
</dbReference>
<evidence type="ECO:0000256" key="1">
    <source>
        <dbReference type="ARBA" id="ARBA00000085"/>
    </source>
</evidence>
<keyword evidence="12" id="KW-1185">Reference proteome</keyword>
<comment type="caution">
    <text evidence="11">The sequence shown here is derived from an EMBL/GenBank/DDBJ whole genome shotgun (WGS) entry which is preliminary data.</text>
</comment>
<dbReference type="Pfam" id="PF07494">
    <property type="entry name" value="Reg_prop"/>
    <property type="match status" value="2"/>
</dbReference>
<evidence type="ECO:0000259" key="10">
    <source>
        <dbReference type="PROSITE" id="PS50110"/>
    </source>
</evidence>
<dbReference type="InterPro" id="IPR009057">
    <property type="entry name" value="Homeodomain-like_sf"/>
</dbReference>
<dbReference type="Pfam" id="PF07495">
    <property type="entry name" value="Y_Y_Y"/>
    <property type="match status" value="1"/>
</dbReference>
<proteinExistence type="predicted"/>
<evidence type="ECO:0000256" key="3">
    <source>
        <dbReference type="ARBA" id="ARBA00022553"/>
    </source>
</evidence>
<dbReference type="CDD" id="cd00146">
    <property type="entry name" value="PKD"/>
    <property type="match status" value="1"/>
</dbReference>
<dbReference type="Pfam" id="PF00072">
    <property type="entry name" value="Response_reg"/>
    <property type="match status" value="1"/>
</dbReference>
<sequence length="1396" mass="158828">MDVIFDKIKGGKVLLLLGFLLVSVVKSKAQFDPNKYKFERLSVEDGLPHSDALASVQDKQGFVWIATNKGLCRYDGYQLKPYHLPQNDQLILPNDRIQSLYVGSDSLLWVGTESNGIYIYDPTKDGFQALDFTLVKTMVVLVKTLKSAHISCISSDTEGNLWVGTAKNGLYKLQRRNKTAITAIIQIAPARSNPNFQVSNIGIDAQDNILVGTSIGLFYALPRTNMLVNTPWFEAKYIDQLLIDQHKNIWVASENHLYWLPNQKGQYQKLYRLQSEYSEVYALHLDSYNNLWIGSETKGLVMIQAKPKTVAGELPLVEEKMIKFEDNETGGADFNLRRIRHIYEDKFKVLWISTQAGGVSKLDLQQKQFGQLCPDKIGSRFKPTHYIKAICKDEARQLLWIGTWGGIVSYDFRSKQYKKYHVQNVNNRLFNFDVSVIVKDSRQDIWVGTNSQGLYKLGNDGQFYLVKHKLGKGIVSALCTDAYGQMWLAIPSVGICLFNPNDESIKPFFPVKTSIQPQEVTFFFYDSSKHLLWVASKQGLYKYQIQQGGIRFLHRFTHQEGDVQSLKNNYIWALQQDKKGNLWIGSIGGGLHKLYVNAQGKDVIQRYDAFLPEQDVEIILEDENGTLWIGGTGLYRFNPANNQYIRYDVNDGLQSNSFKVGAAWKAVDGTLFFGGINGVSYFQPNTIKINTFAPIPQIVGLRVGNKLVQVGDTLDERVLLNKVIDKQTKIVLNYFENNFAIDFVGLNYTNPHKNIYAYRLIGLSDDWITTQQQRNVNFSNLAPGTYTFEVKVANGDGIWSKEPATLSLVVLPPWWQTWWAYLIYTLIVAGGLWIYYRITETQRKLKEQLLIESLKYEKEKELSEMKLSFFTNVSHELRTPLTLILGPIEELVTAIRSSSNGLSEKAYLVQRQTRKLLELVNQLLEFRKVESGLISMQYRKTEAITFLREIFWIFGIKGEELDIEYTLEMPDEEVYFYIDREKIEIVLLNLLSNAFKFTPAKGNITMRISVVGSSTQTTVWKNQQLNDNFLVISLKDTGIGIEAKELSKIFDPYYQAAHTESLKVMGTGIGLSLVKQFVKAHGGEISVSSTVGVGTTFTVHLPLGKEHISTQSLIKEEDVFMESITSSDGTTQADQSLFKTGHQSNWHVLIVEDNAEIRLYLQQLFEKVYQVSTATDGQEGYEKALSTMPDVIISDIMMPEVNGLELCKMIRNNPKTLHVPVLLLTARTASIHEIEGLEMGADDYISKPFNPHVLLTKVTTLLQNRLKIKEYYSKQILQEPTHIVIPDEERVFLEKAMRIVEENLENSAFNVQALLKELGMSQPVLYRKIKGITGKSVVEFIRDVRLKRAAQLLSTSNLRVSEVTGMVGIEDSKYFRQHFQELFGCSPSEYAKTNKK</sequence>
<reference evidence="11 12" key="1">
    <citation type="submission" date="2023-12" db="EMBL/GenBank/DDBJ databases">
        <title>Novel species of the genus Arcicella isolated from rivers.</title>
        <authorList>
            <person name="Lu H."/>
        </authorList>
    </citation>
    <scope>NUCLEOTIDE SEQUENCE [LARGE SCALE GENOMIC DNA]</scope>
    <source>
        <strain evidence="11 12">DC2W</strain>
    </source>
</reference>
<dbReference type="Gene3D" id="2.60.40.10">
    <property type="entry name" value="Immunoglobulins"/>
    <property type="match status" value="1"/>
</dbReference>
<evidence type="ECO:0000256" key="6">
    <source>
        <dbReference type="PROSITE-ProRule" id="PRU00169"/>
    </source>
</evidence>
<dbReference type="SMART" id="SM00342">
    <property type="entry name" value="HTH_ARAC"/>
    <property type="match status" value="1"/>
</dbReference>
<dbReference type="InterPro" id="IPR015943">
    <property type="entry name" value="WD40/YVTN_repeat-like_dom_sf"/>
</dbReference>
<dbReference type="Pfam" id="PF12833">
    <property type="entry name" value="HTH_18"/>
    <property type="match status" value="1"/>
</dbReference>
<dbReference type="CDD" id="cd17574">
    <property type="entry name" value="REC_OmpR"/>
    <property type="match status" value="1"/>
</dbReference>
<keyword evidence="3 6" id="KW-0597">Phosphoprotein</keyword>
<dbReference type="SMART" id="SM00448">
    <property type="entry name" value="REC"/>
    <property type="match status" value="1"/>
</dbReference>
<feature type="domain" description="Histidine kinase" evidence="9">
    <location>
        <begin position="872"/>
        <end position="1105"/>
    </location>
</feature>
<dbReference type="EC" id="2.7.13.3" evidence="2"/>
<dbReference type="RefSeq" id="WP_323327565.1">
    <property type="nucleotide sequence ID" value="NZ_JAYGIL010000007.1"/>
</dbReference>
<evidence type="ECO:0000256" key="5">
    <source>
        <dbReference type="ARBA" id="ARBA00023163"/>
    </source>
</evidence>
<dbReference type="CDD" id="cd00082">
    <property type="entry name" value="HisKA"/>
    <property type="match status" value="1"/>
</dbReference>
<keyword evidence="7" id="KW-0472">Membrane</keyword>
<dbReference type="PRINTS" id="PR00344">
    <property type="entry name" value="BCTRLSENSOR"/>
</dbReference>
<dbReference type="PROSITE" id="PS50110">
    <property type="entry name" value="RESPONSE_REGULATORY"/>
    <property type="match status" value="1"/>
</dbReference>
<dbReference type="SUPFAM" id="SSF63829">
    <property type="entry name" value="Calcium-dependent phosphotriesterase"/>
    <property type="match status" value="3"/>
</dbReference>
<dbReference type="SMART" id="SM00388">
    <property type="entry name" value="HisKA"/>
    <property type="match status" value="1"/>
</dbReference>
<keyword evidence="5" id="KW-0804">Transcription</keyword>
<dbReference type="InterPro" id="IPR003594">
    <property type="entry name" value="HATPase_dom"/>
</dbReference>
<dbReference type="InterPro" id="IPR011110">
    <property type="entry name" value="Reg_prop"/>
</dbReference>
<dbReference type="InterPro" id="IPR018060">
    <property type="entry name" value="HTH_AraC"/>
</dbReference>
<dbReference type="InterPro" id="IPR036097">
    <property type="entry name" value="HisK_dim/P_sf"/>
</dbReference>
<dbReference type="InterPro" id="IPR011123">
    <property type="entry name" value="Y_Y_Y"/>
</dbReference>
<dbReference type="Proteomes" id="UP001303899">
    <property type="component" value="Unassembled WGS sequence"/>
</dbReference>
<dbReference type="CDD" id="cd16922">
    <property type="entry name" value="HATPase_EvgS-ArcB-TorS-like"/>
    <property type="match status" value="1"/>
</dbReference>
<feature type="modified residue" description="4-aspartylphosphate" evidence="6">
    <location>
        <position position="1195"/>
    </location>
</feature>
<dbReference type="SUPFAM" id="SSF55874">
    <property type="entry name" value="ATPase domain of HSP90 chaperone/DNA topoisomerase II/histidine kinase"/>
    <property type="match status" value="1"/>
</dbReference>
<evidence type="ECO:0000259" key="9">
    <source>
        <dbReference type="PROSITE" id="PS50109"/>
    </source>
</evidence>
<keyword evidence="4" id="KW-0805">Transcription regulation</keyword>
<dbReference type="InterPro" id="IPR001789">
    <property type="entry name" value="Sig_transdc_resp-reg_receiver"/>
</dbReference>
<dbReference type="Pfam" id="PF00512">
    <property type="entry name" value="HisKA"/>
    <property type="match status" value="1"/>
</dbReference>
<dbReference type="PANTHER" id="PTHR43547:SF2">
    <property type="entry name" value="HYBRID SIGNAL TRANSDUCTION HISTIDINE KINASE C"/>
    <property type="match status" value="1"/>
</dbReference>
<accession>A0ABU5S2V0</accession>
<dbReference type="InterPro" id="IPR004358">
    <property type="entry name" value="Sig_transdc_His_kin-like_C"/>
</dbReference>
<evidence type="ECO:0000313" key="12">
    <source>
        <dbReference type="Proteomes" id="UP001303899"/>
    </source>
</evidence>
<dbReference type="InterPro" id="IPR036890">
    <property type="entry name" value="HATPase_C_sf"/>
</dbReference>
<dbReference type="Gene3D" id="1.10.287.130">
    <property type="match status" value="1"/>
</dbReference>
<evidence type="ECO:0000256" key="4">
    <source>
        <dbReference type="ARBA" id="ARBA00023015"/>
    </source>
</evidence>
<dbReference type="SUPFAM" id="SSF47384">
    <property type="entry name" value="Homodimeric domain of signal transducing histidine kinase"/>
    <property type="match status" value="1"/>
</dbReference>
<gene>
    <name evidence="11" type="ORF">VB776_07390</name>
</gene>
<feature type="domain" description="Response regulatory" evidence="10">
    <location>
        <begin position="1147"/>
        <end position="1262"/>
    </location>
</feature>
<protein>
    <recommendedName>
        <fullName evidence="2">histidine kinase</fullName>
        <ecNumber evidence="2">2.7.13.3</ecNumber>
    </recommendedName>
</protein>
<feature type="transmembrane region" description="Helical" evidence="7">
    <location>
        <begin position="818"/>
        <end position="836"/>
    </location>
</feature>
<dbReference type="SUPFAM" id="SSF52172">
    <property type="entry name" value="CheY-like"/>
    <property type="match status" value="1"/>
</dbReference>
<dbReference type="SUPFAM" id="SSF46689">
    <property type="entry name" value="Homeodomain-like"/>
    <property type="match status" value="1"/>
</dbReference>
<name>A0ABU5S2V0_9BACT</name>
<dbReference type="Gene3D" id="2.130.10.10">
    <property type="entry name" value="YVTN repeat-like/Quinoprotein amine dehydrogenase"/>
    <property type="match status" value="4"/>
</dbReference>
<keyword evidence="7" id="KW-1133">Transmembrane helix</keyword>
<dbReference type="EMBL" id="JAYGIL010000007">
    <property type="protein sequence ID" value="MEA5402731.1"/>
    <property type="molecule type" value="Genomic_DNA"/>
</dbReference>
<dbReference type="InterPro" id="IPR005467">
    <property type="entry name" value="His_kinase_dom"/>
</dbReference>
<organism evidence="11 12">
    <name type="scientific">Arcicella gelida</name>
    <dbReference type="NCBI Taxonomy" id="2984195"/>
    <lineage>
        <taxon>Bacteria</taxon>
        <taxon>Pseudomonadati</taxon>
        <taxon>Bacteroidota</taxon>
        <taxon>Cytophagia</taxon>
        <taxon>Cytophagales</taxon>
        <taxon>Flectobacillaceae</taxon>
        <taxon>Arcicella</taxon>
    </lineage>
</organism>
<feature type="domain" description="HTH araC/xylS-type" evidence="8">
    <location>
        <begin position="1294"/>
        <end position="1393"/>
    </location>
</feature>
<dbReference type="PANTHER" id="PTHR43547">
    <property type="entry name" value="TWO-COMPONENT HISTIDINE KINASE"/>
    <property type="match status" value="1"/>
</dbReference>
<dbReference type="InterPro" id="IPR013783">
    <property type="entry name" value="Ig-like_fold"/>
</dbReference>
<evidence type="ECO:0000256" key="2">
    <source>
        <dbReference type="ARBA" id="ARBA00012438"/>
    </source>
</evidence>
<dbReference type="PROSITE" id="PS01124">
    <property type="entry name" value="HTH_ARAC_FAMILY_2"/>
    <property type="match status" value="1"/>
</dbReference>
<dbReference type="InterPro" id="IPR003661">
    <property type="entry name" value="HisK_dim/P_dom"/>
</dbReference>
<evidence type="ECO:0000259" key="8">
    <source>
        <dbReference type="PROSITE" id="PS01124"/>
    </source>
</evidence>
<dbReference type="InterPro" id="IPR011006">
    <property type="entry name" value="CheY-like_superfamily"/>
</dbReference>